<dbReference type="CDD" id="cd04179">
    <property type="entry name" value="DPM_DPG-synthase_like"/>
    <property type="match status" value="1"/>
</dbReference>
<dbReference type="EMBL" id="VBOT01000117">
    <property type="protein sequence ID" value="TMQ49728.1"/>
    <property type="molecule type" value="Genomic_DNA"/>
</dbReference>
<comment type="caution">
    <text evidence="2">The sequence shown here is derived from an EMBL/GenBank/DDBJ whole genome shotgun (WGS) entry which is preliminary data.</text>
</comment>
<feature type="domain" description="Glycosyltransferase 2-like" evidence="1">
    <location>
        <begin position="9"/>
        <end position="170"/>
    </location>
</feature>
<dbReference type="SUPFAM" id="SSF53448">
    <property type="entry name" value="Nucleotide-diphospho-sugar transferases"/>
    <property type="match status" value="1"/>
</dbReference>
<gene>
    <name evidence="2" type="ORF">E6K73_09435</name>
</gene>
<dbReference type="PANTHER" id="PTHR48090">
    <property type="entry name" value="UNDECAPRENYL-PHOSPHATE 4-DEOXY-4-FORMAMIDO-L-ARABINOSE TRANSFERASE-RELATED"/>
    <property type="match status" value="1"/>
</dbReference>
<proteinExistence type="predicted"/>
<dbReference type="Gene3D" id="3.90.550.10">
    <property type="entry name" value="Spore Coat Polysaccharide Biosynthesis Protein SpsA, Chain A"/>
    <property type="match status" value="1"/>
</dbReference>
<name>A0A538SEC1_UNCEI</name>
<evidence type="ECO:0000259" key="1">
    <source>
        <dbReference type="Pfam" id="PF00535"/>
    </source>
</evidence>
<accession>A0A538SEC1</accession>
<keyword evidence="2" id="KW-0808">Transferase</keyword>
<dbReference type="AlphaFoldDB" id="A0A538SEC1"/>
<dbReference type="InterPro" id="IPR029044">
    <property type="entry name" value="Nucleotide-diphossugar_trans"/>
</dbReference>
<dbReference type="Pfam" id="PF00535">
    <property type="entry name" value="Glycos_transf_2"/>
    <property type="match status" value="1"/>
</dbReference>
<evidence type="ECO:0000313" key="2">
    <source>
        <dbReference type="EMBL" id="TMQ49728.1"/>
    </source>
</evidence>
<evidence type="ECO:0000313" key="3">
    <source>
        <dbReference type="Proteomes" id="UP000320184"/>
    </source>
</evidence>
<reference evidence="2 3" key="1">
    <citation type="journal article" date="2019" name="Nat. Microbiol.">
        <title>Mediterranean grassland soil C-N compound turnover is dependent on rainfall and depth, and is mediated by genomically divergent microorganisms.</title>
        <authorList>
            <person name="Diamond S."/>
            <person name="Andeer P.F."/>
            <person name="Li Z."/>
            <person name="Crits-Christoph A."/>
            <person name="Burstein D."/>
            <person name="Anantharaman K."/>
            <person name="Lane K.R."/>
            <person name="Thomas B.C."/>
            <person name="Pan C."/>
            <person name="Northen T.R."/>
            <person name="Banfield J.F."/>
        </authorList>
    </citation>
    <scope>NUCLEOTIDE SEQUENCE [LARGE SCALE GENOMIC DNA]</scope>
    <source>
        <strain evidence="2">WS_3</strain>
    </source>
</reference>
<dbReference type="PANTHER" id="PTHR48090:SF7">
    <property type="entry name" value="RFBJ PROTEIN"/>
    <property type="match status" value="1"/>
</dbReference>
<protein>
    <submittedName>
        <fullName evidence="2">Glycosyltransferase family 2 protein</fullName>
    </submittedName>
</protein>
<sequence>MINGRRVVVVMPAYNARRTLEQTYAEVPFDVVDEVLLTDDGSRDDTASLSRALGITTIVHEKNLGYGANQKTCYRYALTHDAEVVVMLHPDYQYTPRLITAMASIVAYGVYDVVLGSRIIGNDTLAGGMPPYKFVANRALTLVQNIMLGQKLSEYHTGYRAFSRQVLEKLPLEENSNDFLFDNQMLTQVVYFGFRIGEVSCPTKYFEEASSIGFFRSVRYGVGCLGSSALFVSARWKLYTPRFLSPEGRRLSPRAAPGPEGVGGVG</sequence>
<dbReference type="InterPro" id="IPR001173">
    <property type="entry name" value="Glyco_trans_2-like"/>
</dbReference>
<organism evidence="2 3">
    <name type="scientific">Eiseniibacteriota bacterium</name>
    <dbReference type="NCBI Taxonomy" id="2212470"/>
    <lineage>
        <taxon>Bacteria</taxon>
        <taxon>Candidatus Eiseniibacteriota</taxon>
    </lineage>
</organism>
<dbReference type="InterPro" id="IPR050256">
    <property type="entry name" value="Glycosyltransferase_2"/>
</dbReference>
<dbReference type="GO" id="GO:0016740">
    <property type="term" value="F:transferase activity"/>
    <property type="evidence" value="ECO:0007669"/>
    <property type="project" value="UniProtKB-KW"/>
</dbReference>
<dbReference type="Proteomes" id="UP000320184">
    <property type="component" value="Unassembled WGS sequence"/>
</dbReference>